<evidence type="ECO:0000256" key="6">
    <source>
        <dbReference type="SAM" id="MobiDB-lite"/>
    </source>
</evidence>
<dbReference type="InterPro" id="IPR011004">
    <property type="entry name" value="Trimer_LpxA-like_sf"/>
</dbReference>
<keyword evidence="2" id="KW-0963">Cytoplasm</keyword>
<dbReference type="GeneID" id="90076074"/>
<organism evidence="7 8">
    <name type="scientific">Saccharomycopsis crataegensis</name>
    <dbReference type="NCBI Taxonomy" id="43959"/>
    <lineage>
        <taxon>Eukaryota</taxon>
        <taxon>Fungi</taxon>
        <taxon>Dikarya</taxon>
        <taxon>Ascomycota</taxon>
        <taxon>Saccharomycotina</taxon>
        <taxon>Saccharomycetes</taxon>
        <taxon>Saccharomycopsidaceae</taxon>
        <taxon>Saccharomycopsis</taxon>
    </lineage>
</organism>
<feature type="region of interest" description="Disordered" evidence="6">
    <location>
        <begin position="191"/>
        <end position="220"/>
    </location>
</feature>
<keyword evidence="3" id="KW-0206">Cytoskeleton</keyword>
<comment type="similarity">
    <text evidence="4">Belongs to the dynactin subunits 5/6 family. Dynactin subunit 5 subfamily.</text>
</comment>
<keyword evidence="8" id="KW-1185">Reference proteome</keyword>
<evidence type="ECO:0000256" key="5">
    <source>
        <dbReference type="ARBA" id="ARBA00034865"/>
    </source>
</evidence>
<dbReference type="PANTHER" id="PTHR46126:SF1">
    <property type="entry name" value="DYNACTIN SUBUNIT 5"/>
    <property type="match status" value="1"/>
</dbReference>
<name>A0AAV5QUB1_9ASCO</name>
<accession>A0AAV5QUB1</accession>
<dbReference type="Pfam" id="PF21711">
    <property type="entry name" value="DCTN5"/>
    <property type="match status" value="1"/>
</dbReference>
<evidence type="ECO:0000313" key="7">
    <source>
        <dbReference type="EMBL" id="GMM38099.1"/>
    </source>
</evidence>
<feature type="compositionally biased region" description="Acidic residues" evidence="6">
    <location>
        <begin position="194"/>
        <end position="214"/>
    </location>
</feature>
<reference evidence="7 8" key="1">
    <citation type="journal article" date="2023" name="Elife">
        <title>Identification of key yeast species and microbe-microbe interactions impacting larval growth of Drosophila in the wild.</title>
        <authorList>
            <person name="Mure A."/>
            <person name="Sugiura Y."/>
            <person name="Maeda R."/>
            <person name="Honda K."/>
            <person name="Sakurai N."/>
            <person name="Takahashi Y."/>
            <person name="Watada M."/>
            <person name="Katoh T."/>
            <person name="Gotoh A."/>
            <person name="Gotoh Y."/>
            <person name="Taniguchi I."/>
            <person name="Nakamura K."/>
            <person name="Hayashi T."/>
            <person name="Katayama T."/>
            <person name="Uemura T."/>
            <person name="Hattori Y."/>
        </authorList>
    </citation>
    <scope>NUCLEOTIDE SEQUENCE [LARGE SCALE GENOMIC DNA]</scope>
    <source>
        <strain evidence="7 8">SC-9</strain>
    </source>
</reference>
<comment type="subcellular location">
    <subcellularLocation>
        <location evidence="1">Cytoplasm</location>
        <location evidence="1">Cytoskeleton</location>
    </subcellularLocation>
</comment>
<sequence>MDKQWIETASGNRISKNSRVQGASNILLAGFTTICPQATINGDVMLHKQPQQQQPAAALVVGKYCFFHKQSMVTPPILGIKKTSSGKMIRVHGPSKIGSFVMVGQGTVVKSAVIGSRVMMEENCRIGNMCVVSNMVVIKAGTVVPDRMVIPPYSYVEGSAASEIKVRDLPHGFRKLIEEKARELYLGIGWKEQEEQEEQEEEEEEKKKDEDDDGMFTLNY</sequence>
<dbReference type="AlphaFoldDB" id="A0AAV5QUB1"/>
<dbReference type="InterPro" id="IPR047125">
    <property type="entry name" value="DCTN5"/>
</dbReference>
<dbReference type="RefSeq" id="XP_064855095.1">
    <property type="nucleotide sequence ID" value="XM_064999023.1"/>
</dbReference>
<evidence type="ECO:0000313" key="8">
    <source>
        <dbReference type="Proteomes" id="UP001360560"/>
    </source>
</evidence>
<protein>
    <recommendedName>
        <fullName evidence="5">Dynactin subunit 5</fullName>
    </recommendedName>
</protein>
<dbReference type="PANTHER" id="PTHR46126">
    <property type="entry name" value="DYNACTIN SUBUNIT 5"/>
    <property type="match status" value="1"/>
</dbReference>
<dbReference type="EMBL" id="BTFZ01000013">
    <property type="protein sequence ID" value="GMM38099.1"/>
    <property type="molecule type" value="Genomic_DNA"/>
</dbReference>
<dbReference type="Gene3D" id="2.160.10.10">
    <property type="entry name" value="Hexapeptide repeat proteins"/>
    <property type="match status" value="1"/>
</dbReference>
<evidence type="ECO:0000256" key="1">
    <source>
        <dbReference type="ARBA" id="ARBA00004245"/>
    </source>
</evidence>
<dbReference type="SUPFAM" id="SSF51161">
    <property type="entry name" value="Trimeric LpxA-like enzymes"/>
    <property type="match status" value="1"/>
</dbReference>
<dbReference type="GO" id="GO:0005869">
    <property type="term" value="C:dynactin complex"/>
    <property type="evidence" value="ECO:0007669"/>
    <property type="project" value="TreeGrafter"/>
</dbReference>
<evidence type="ECO:0000256" key="3">
    <source>
        <dbReference type="ARBA" id="ARBA00023212"/>
    </source>
</evidence>
<comment type="caution">
    <text evidence="7">The sequence shown here is derived from an EMBL/GenBank/DDBJ whole genome shotgun (WGS) entry which is preliminary data.</text>
</comment>
<dbReference type="Proteomes" id="UP001360560">
    <property type="component" value="Unassembled WGS sequence"/>
</dbReference>
<evidence type="ECO:0000256" key="4">
    <source>
        <dbReference type="ARBA" id="ARBA00034706"/>
    </source>
</evidence>
<gene>
    <name evidence="7" type="ORF">DASC09_054240</name>
</gene>
<proteinExistence type="inferred from homology"/>
<evidence type="ECO:0000256" key="2">
    <source>
        <dbReference type="ARBA" id="ARBA00022490"/>
    </source>
</evidence>